<reference evidence="8" key="1">
    <citation type="submission" date="2016-09" db="EMBL/GenBank/DDBJ databases">
        <authorList>
            <person name="Capua I."/>
            <person name="De Benedictis P."/>
            <person name="Joannis T."/>
            <person name="Lombin L.H."/>
            <person name="Cattoli G."/>
        </authorList>
    </citation>
    <scope>NUCLEOTIDE SEQUENCE</scope>
    <source>
        <strain evidence="8">B9</strain>
    </source>
</reference>
<dbReference type="RefSeq" id="WP_340527542.1">
    <property type="nucleotide sequence ID" value="NZ_FMSH01000360.1"/>
</dbReference>
<keyword evidence="3 6" id="KW-0812">Transmembrane</keyword>
<dbReference type="EMBL" id="FMSH01000360">
    <property type="protein sequence ID" value="SCU83496.1"/>
    <property type="molecule type" value="Genomic_DNA"/>
</dbReference>
<feature type="transmembrane region" description="Helical" evidence="6">
    <location>
        <begin position="108"/>
        <end position="126"/>
    </location>
</feature>
<sequence>MQGIFQGFQPDQLVVLGLIFVAAFGMVFGVLHVFSPNRMRGRMEQIAGQAGRVDPDAGKQNAWVDKLVQWSKHISRLSLPKEGWENSQLRVRFMNAGWRNASAAPMYFAGKTVLAVVLPMIGLLALSGQPAFQERNMMFGLLAVLGALGYYLPNVVLARKVSQRKRLVFEEFPDVIDLLTVCVEAGLGLDAALMRVADELALRCPVLADELQLMLLELRSGFSKEKALSNLSLRTGVEDVDKFASMLIQAERFGTSLGESLRVLSEMLRTKRRMLAEEQAAKIALKLLFPLIFTIFPSLLLVLLGPAFIQIYRVLLPTMAGQGG</sequence>
<feature type="domain" description="Type II secretion system protein GspF" evidence="7">
    <location>
        <begin position="176"/>
        <end position="304"/>
    </location>
</feature>
<dbReference type="GO" id="GO:0005886">
    <property type="term" value="C:plasma membrane"/>
    <property type="evidence" value="ECO:0007669"/>
    <property type="project" value="UniProtKB-SubCell"/>
</dbReference>
<proteinExistence type="predicted"/>
<name>A0A1K0IKP7_CUPNE</name>
<evidence type="ECO:0000256" key="5">
    <source>
        <dbReference type="ARBA" id="ARBA00023136"/>
    </source>
</evidence>
<dbReference type="InterPro" id="IPR018076">
    <property type="entry name" value="T2SS_GspF_dom"/>
</dbReference>
<dbReference type="AlphaFoldDB" id="A0A1K0IKP7"/>
<keyword evidence="5 6" id="KW-0472">Membrane</keyword>
<evidence type="ECO:0000256" key="3">
    <source>
        <dbReference type="ARBA" id="ARBA00022692"/>
    </source>
</evidence>
<dbReference type="PANTHER" id="PTHR35007">
    <property type="entry name" value="INTEGRAL MEMBRANE PROTEIN-RELATED"/>
    <property type="match status" value="1"/>
</dbReference>
<keyword evidence="4 6" id="KW-1133">Transmembrane helix</keyword>
<accession>A0A1K0IKP7</accession>
<dbReference type="Pfam" id="PF00482">
    <property type="entry name" value="T2SSF"/>
    <property type="match status" value="1"/>
</dbReference>
<protein>
    <submittedName>
        <fullName evidence="8">Type II secretion system protein</fullName>
    </submittedName>
</protein>
<evidence type="ECO:0000313" key="8">
    <source>
        <dbReference type="EMBL" id="SCU83496.1"/>
    </source>
</evidence>
<feature type="transmembrane region" description="Helical" evidence="6">
    <location>
        <begin position="138"/>
        <end position="157"/>
    </location>
</feature>
<dbReference type="PANTHER" id="PTHR35007:SF2">
    <property type="entry name" value="PILUS ASSEMBLE PROTEIN"/>
    <property type="match status" value="1"/>
</dbReference>
<organism evidence="8">
    <name type="scientific">Cupriavidus necator</name>
    <name type="common">Alcaligenes eutrophus</name>
    <name type="synonym">Ralstonia eutropha</name>
    <dbReference type="NCBI Taxonomy" id="106590"/>
    <lineage>
        <taxon>Bacteria</taxon>
        <taxon>Pseudomonadati</taxon>
        <taxon>Pseudomonadota</taxon>
        <taxon>Betaproteobacteria</taxon>
        <taxon>Burkholderiales</taxon>
        <taxon>Burkholderiaceae</taxon>
        <taxon>Cupriavidus</taxon>
    </lineage>
</organism>
<evidence type="ECO:0000256" key="1">
    <source>
        <dbReference type="ARBA" id="ARBA00004651"/>
    </source>
</evidence>
<gene>
    <name evidence="8" type="ORF">CNECB9_4220010</name>
</gene>
<feature type="transmembrane region" description="Helical" evidence="6">
    <location>
        <begin position="283"/>
        <end position="309"/>
    </location>
</feature>
<keyword evidence="2" id="KW-1003">Cell membrane</keyword>
<evidence type="ECO:0000256" key="6">
    <source>
        <dbReference type="SAM" id="Phobius"/>
    </source>
</evidence>
<evidence type="ECO:0000259" key="7">
    <source>
        <dbReference type="Pfam" id="PF00482"/>
    </source>
</evidence>
<evidence type="ECO:0000256" key="4">
    <source>
        <dbReference type="ARBA" id="ARBA00022989"/>
    </source>
</evidence>
<comment type="subcellular location">
    <subcellularLocation>
        <location evidence="1">Cell membrane</location>
        <topology evidence="1">Multi-pass membrane protein</topology>
    </subcellularLocation>
</comment>
<evidence type="ECO:0000256" key="2">
    <source>
        <dbReference type="ARBA" id="ARBA00022475"/>
    </source>
</evidence>
<feature type="transmembrane region" description="Helical" evidence="6">
    <location>
        <begin position="12"/>
        <end position="34"/>
    </location>
</feature>